<dbReference type="InterPro" id="IPR058627">
    <property type="entry name" value="MdtA-like_C"/>
</dbReference>
<evidence type="ECO:0000313" key="9">
    <source>
        <dbReference type="Proteomes" id="UP000062645"/>
    </source>
</evidence>
<dbReference type="Gene3D" id="1.10.287.470">
    <property type="entry name" value="Helix hairpin bin"/>
    <property type="match status" value="1"/>
</dbReference>
<comment type="subcellular location">
    <subcellularLocation>
        <location evidence="1">Cell envelope</location>
    </subcellularLocation>
</comment>
<keyword evidence="3" id="KW-0813">Transport</keyword>
<dbReference type="NCBIfam" id="TIGR01730">
    <property type="entry name" value="RND_mfp"/>
    <property type="match status" value="1"/>
</dbReference>
<accession>A0A0M4TTN3</accession>
<dbReference type="GO" id="GO:1990281">
    <property type="term" value="C:efflux pump complex"/>
    <property type="evidence" value="ECO:0007669"/>
    <property type="project" value="TreeGrafter"/>
</dbReference>
<dbReference type="Pfam" id="PF25954">
    <property type="entry name" value="Beta-barrel_RND_2"/>
    <property type="match status" value="1"/>
</dbReference>
<evidence type="ECO:0000256" key="4">
    <source>
        <dbReference type="SAM" id="Coils"/>
    </source>
</evidence>
<evidence type="ECO:0000256" key="1">
    <source>
        <dbReference type="ARBA" id="ARBA00004196"/>
    </source>
</evidence>
<dbReference type="Gene3D" id="2.40.50.100">
    <property type="match status" value="1"/>
</dbReference>
<dbReference type="AlphaFoldDB" id="A0A0M4TTN3"/>
<dbReference type="PANTHER" id="PTHR30469">
    <property type="entry name" value="MULTIDRUG RESISTANCE PROTEIN MDTA"/>
    <property type="match status" value="1"/>
</dbReference>
<protein>
    <submittedName>
        <fullName evidence="8">RND transporter</fullName>
    </submittedName>
</protein>
<feature type="domain" description="Multidrug resistance protein MdtA-like barrel-sandwich hybrid" evidence="5">
    <location>
        <begin position="109"/>
        <end position="286"/>
    </location>
</feature>
<dbReference type="Gene3D" id="2.40.30.170">
    <property type="match status" value="1"/>
</dbReference>
<keyword evidence="9" id="KW-1185">Reference proteome</keyword>
<dbReference type="Proteomes" id="UP000062645">
    <property type="component" value="Chromosome"/>
</dbReference>
<gene>
    <name evidence="8" type="ORF">ACX27_07255</name>
</gene>
<dbReference type="EMBL" id="CP012036">
    <property type="protein sequence ID" value="ALF52694.1"/>
    <property type="molecule type" value="Genomic_DNA"/>
</dbReference>
<dbReference type="PATRIC" id="fig|224013.5.peg.1767"/>
<dbReference type="InterPro" id="IPR006143">
    <property type="entry name" value="RND_pump_MFP"/>
</dbReference>
<feature type="coiled-coil region" evidence="4">
    <location>
        <begin position="150"/>
        <end position="198"/>
    </location>
</feature>
<proteinExistence type="inferred from homology"/>
<dbReference type="GO" id="GO:0015562">
    <property type="term" value="F:efflux transmembrane transporter activity"/>
    <property type="evidence" value="ECO:0007669"/>
    <property type="project" value="TreeGrafter"/>
</dbReference>
<dbReference type="OrthoDB" id="9806939at2"/>
<dbReference type="InterPro" id="IPR058625">
    <property type="entry name" value="MdtA-like_BSH"/>
</dbReference>
<dbReference type="Pfam" id="PF25917">
    <property type="entry name" value="BSH_RND"/>
    <property type="match status" value="1"/>
</dbReference>
<feature type="domain" description="CusB-like beta-barrel" evidence="6">
    <location>
        <begin position="299"/>
        <end position="373"/>
    </location>
</feature>
<feature type="domain" description="Multidrug resistance protein MdtA-like C-terminal permuted SH3" evidence="7">
    <location>
        <begin position="413"/>
        <end position="444"/>
    </location>
</feature>
<dbReference type="Gene3D" id="2.40.420.20">
    <property type="match status" value="1"/>
</dbReference>
<dbReference type="SUPFAM" id="SSF111369">
    <property type="entry name" value="HlyD-like secretion proteins"/>
    <property type="match status" value="2"/>
</dbReference>
<evidence type="ECO:0000259" key="6">
    <source>
        <dbReference type="Pfam" id="PF25954"/>
    </source>
</evidence>
<comment type="similarity">
    <text evidence="2">Belongs to the membrane fusion protein (MFP) (TC 8.A.1) family.</text>
</comment>
<evidence type="ECO:0000256" key="3">
    <source>
        <dbReference type="ARBA" id="ARBA00022448"/>
    </source>
</evidence>
<dbReference type="FunFam" id="2.40.30.170:FF:000010">
    <property type="entry name" value="Efflux RND transporter periplasmic adaptor subunit"/>
    <property type="match status" value="1"/>
</dbReference>
<dbReference type="InterPro" id="IPR058792">
    <property type="entry name" value="Beta-barrel_RND_2"/>
</dbReference>
<evidence type="ECO:0000256" key="2">
    <source>
        <dbReference type="ARBA" id="ARBA00009477"/>
    </source>
</evidence>
<evidence type="ECO:0000259" key="5">
    <source>
        <dbReference type="Pfam" id="PF25917"/>
    </source>
</evidence>
<name>A0A0M4TTN3_9NOSO</name>
<reference evidence="8 9" key="2">
    <citation type="journal article" date="2016" name="Genome Announc.">
        <title>Draft Genome Sequence of the N2-Fixing Cyanobacterium Nostoc piscinale CENA21, Isolated from the Brazilian Amazon Floodplain.</title>
        <authorList>
            <person name="Leao T."/>
            <person name="Guimaraes P.I."/>
            <person name="de Melo A.G."/>
            <person name="Ramos R.T."/>
            <person name="Leao P.N."/>
            <person name="Silva A."/>
            <person name="Fiore M.F."/>
            <person name="Schneider M.P."/>
        </authorList>
    </citation>
    <scope>NUCLEOTIDE SEQUENCE [LARGE SCALE GENOMIC DNA]</scope>
    <source>
        <strain evidence="8 9">CENA21</strain>
    </source>
</reference>
<dbReference type="Pfam" id="PF25967">
    <property type="entry name" value="RND-MFP_C"/>
    <property type="match status" value="1"/>
</dbReference>
<dbReference type="STRING" id="224013.ACX27_07255"/>
<evidence type="ECO:0000313" key="8">
    <source>
        <dbReference type="EMBL" id="ALF52694.1"/>
    </source>
</evidence>
<dbReference type="PANTHER" id="PTHR30469:SF15">
    <property type="entry name" value="HLYD FAMILY OF SECRETION PROTEINS"/>
    <property type="match status" value="1"/>
</dbReference>
<keyword evidence="4" id="KW-0175">Coiled coil</keyword>
<organism evidence="8 9">
    <name type="scientific">Nostoc piscinale CENA21</name>
    <dbReference type="NCBI Taxonomy" id="224013"/>
    <lineage>
        <taxon>Bacteria</taxon>
        <taxon>Bacillati</taxon>
        <taxon>Cyanobacteriota</taxon>
        <taxon>Cyanophyceae</taxon>
        <taxon>Nostocales</taxon>
        <taxon>Nostocaceae</taxon>
        <taxon>Nostoc</taxon>
    </lineage>
</organism>
<reference evidence="9" key="1">
    <citation type="submission" date="2015-07" db="EMBL/GenBank/DDBJ databases">
        <title>Genome Of Nitrogen-Fixing Cyanobacterium Nostoc piscinale CENA21 From Solimoes/Amazon River Floodplain Sediments And Comparative Genomics To Uncover Biosynthetic Natural Products Potential.</title>
        <authorList>
            <person name="Leao T.F."/>
            <person name="Leao P.N."/>
            <person name="Guimaraes P.I."/>
            <person name="de Melo A.G.C."/>
            <person name="Ramos R.T.J."/>
            <person name="Silva A."/>
            <person name="Fiore M.F."/>
            <person name="Schneider M.P.C."/>
        </authorList>
    </citation>
    <scope>NUCLEOTIDE SEQUENCE [LARGE SCALE GENOMIC DNA]</scope>
    <source>
        <strain evidence="9">CENA21</strain>
    </source>
</reference>
<sequence>MKQQTYIAQIPVMNSQLDLTANIYAGNPINKRMFPYSKTKKFISLFACLFSTGLLSASCASLPKETAEAQSQQRQGGERGGATPVDVAIARTDTLEKQPEYTGTTIPFRTVSLRSQVEARLLSLNVDVGDRVGKGQNIGQLDDALLLTDLKQAEAELAAQKSEVARAATQVSNARAEVERLRLQLVQAQADSERQQKLYREGAIAEQTAEQAGTQAQTAAQALRAATEQVRTEQQAVAAAQGRVLAQQAVVAQAKERRSYSRLVSPISGVVTGKVTEPGNLLQAGGEVIQIGDFSRVKVVVQVSELELAKIKLGQSVQVRLDAFPQQILTGRVIRISPAADATARLIPVEVEVPNSNGNIGSGLLARVNFATQTQPRVVVSQTAIQQPATDKQSAENQTDGTIFVLTDTPGQPKVAARTVTLGKKADSKVEILSGLQPGERYVVRSGRPLKDGNSVRLSILSETGESNSTQPRTRN</sequence>
<dbReference type="KEGG" id="npz:ACX27_07255"/>
<evidence type="ECO:0000259" key="7">
    <source>
        <dbReference type="Pfam" id="PF25967"/>
    </source>
</evidence>